<reference evidence="2" key="2">
    <citation type="submission" date="2020-06" db="EMBL/GenBank/DDBJ databases">
        <authorList>
            <person name="Ji K."/>
            <person name="Li J."/>
        </authorList>
    </citation>
    <scope>NUCLEOTIDE SEQUENCE</scope>
    <source>
        <strain evidence="2">JKM2019</strain>
        <tissue evidence="2">Whole body</tissue>
    </source>
</reference>
<dbReference type="PANTHER" id="PTHR12757:SF1">
    <property type="entry name" value="PROTEIN SALIVARY GLANDS MARRED"/>
    <property type="match status" value="1"/>
</dbReference>
<dbReference type="InterPro" id="IPR038355">
    <property type="entry name" value="TNFAIP8_sf"/>
</dbReference>
<dbReference type="FunFam" id="1.20.1440.160:FF:000001">
    <property type="entry name" value="Tumor necrosis factor alpha-induced protein 8-like 1"/>
    <property type="match status" value="1"/>
</dbReference>
<dbReference type="GO" id="GO:0005737">
    <property type="term" value="C:cytoplasm"/>
    <property type="evidence" value="ECO:0007669"/>
    <property type="project" value="TreeGrafter"/>
</dbReference>
<organism evidence="3 4">
    <name type="scientific">Dermatophagoides farinae</name>
    <name type="common">American house dust mite</name>
    <dbReference type="NCBI Taxonomy" id="6954"/>
    <lineage>
        <taxon>Eukaryota</taxon>
        <taxon>Metazoa</taxon>
        <taxon>Ecdysozoa</taxon>
        <taxon>Arthropoda</taxon>
        <taxon>Chelicerata</taxon>
        <taxon>Arachnida</taxon>
        <taxon>Acari</taxon>
        <taxon>Acariformes</taxon>
        <taxon>Sarcoptiformes</taxon>
        <taxon>Astigmata</taxon>
        <taxon>Psoroptidia</taxon>
        <taxon>Analgoidea</taxon>
        <taxon>Pyroglyphidae</taxon>
        <taxon>Dermatophagoidinae</taxon>
        <taxon>Dermatophagoides</taxon>
    </lineage>
</organism>
<reference evidence="3" key="1">
    <citation type="submission" date="2013-05" db="EMBL/GenBank/DDBJ databases">
        <authorList>
            <person name="Yim A.K.Y."/>
            <person name="Chan T.F."/>
            <person name="Ji K.M."/>
            <person name="Liu X.Y."/>
            <person name="Zhou J.W."/>
            <person name="Li R.Q."/>
            <person name="Yang K.Y."/>
            <person name="Li J."/>
            <person name="Li M."/>
            <person name="Law P.T.W."/>
            <person name="Wu Y.L."/>
            <person name="Cai Z.L."/>
            <person name="Qin H."/>
            <person name="Bao Y."/>
            <person name="Leung R.K.K."/>
            <person name="Ng P.K.S."/>
            <person name="Zou J."/>
            <person name="Zhong X.J."/>
            <person name="Ran P.X."/>
            <person name="Zhong N.S."/>
            <person name="Liu Z.G."/>
            <person name="Tsui S.K.W."/>
        </authorList>
    </citation>
    <scope>NUCLEOTIDE SEQUENCE</scope>
    <source>
        <strain evidence="3">Derf</strain>
        <tissue evidence="3">Whole organism</tissue>
    </source>
</reference>
<sequence>MSSVHSFENSDNQQQQPPQPPPPPSTFQSHDIGLRIQKKLFGRMMSNKTMAKTLIDSDSTCLMDNLHRLCKLYCRQHDDKIVSSGPKEIADKIVKYLMKITIKVAILVMNHQLDNDEMYRMAKIQHSIRSILMTIVSFHQVDFSYERQYLQQQMQKCKTELKQLIQRHLSEKSQKRIDFVFDFLGHSEFLDSFFTTTTNNSMDKQWLEMKATIVEDINRLLERKNW</sequence>
<keyword evidence="4" id="KW-1185">Reference proteome</keyword>
<dbReference type="InterPro" id="IPR008477">
    <property type="entry name" value="TNFAIP8-like"/>
</dbReference>
<reference evidence="3" key="4">
    <citation type="journal article" date="2022" name="Res Sq">
        <title>Comparative Genomics Reveals Insights into the Divergent Evolution of Astigmatic Mites and Household Pest Adaptations.</title>
        <authorList>
            <person name="Xiong Q."/>
            <person name="Wan A.T.-Y."/>
            <person name="Liu X.-Y."/>
            <person name="Fung C.S.-H."/>
            <person name="Xiao X."/>
            <person name="Malainual N."/>
            <person name="Hou J."/>
            <person name="Wang L."/>
            <person name="Wang M."/>
            <person name="Yang K."/>
            <person name="Cui Y."/>
            <person name="Leung E."/>
            <person name="Nong W."/>
            <person name="Shin S.-K."/>
            <person name="Au S."/>
            <person name="Jeong K.Y."/>
            <person name="Chew F.T."/>
            <person name="Hui J."/>
            <person name="Leung T.F."/>
            <person name="Tungtrongchitr A."/>
            <person name="Zhong N."/>
            <person name="Liu Z."/>
            <person name="Tsui S."/>
        </authorList>
    </citation>
    <scope>NUCLEOTIDE SEQUENCE</scope>
    <source>
        <strain evidence="3">Derf</strain>
        <tissue evidence="3">Whole organism</tissue>
    </source>
</reference>
<dbReference type="OrthoDB" id="10055976at2759"/>
<dbReference type="GO" id="GO:0042981">
    <property type="term" value="P:regulation of apoptotic process"/>
    <property type="evidence" value="ECO:0007669"/>
    <property type="project" value="InterPro"/>
</dbReference>
<dbReference type="AlphaFoldDB" id="A0A922L8P6"/>
<protein>
    <submittedName>
        <fullName evidence="3">Tnfaip8p</fullName>
    </submittedName>
</protein>
<dbReference type="EMBL" id="ASGP02000001">
    <property type="protein sequence ID" value="KAH9526719.1"/>
    <property type="molecule type" value="Genomic_DNA"/>
</dbReference>
<gene>
    <name evidence="3" type="primary">TNFAIP8</name>
    <name evidence="3" type="ORF">DERF_000783</name>
    <name evidence="2" type="ORF">HUG17_8522</name>
</gene>
<evidence type="ECO:0000313" key="4">
    <source>
        <dbReference type="Proteomes" id="UP000790347"/>
    </source>
</evidence>
<evidence type="ECO:0000256" key="1">
    <source>
        <dbReference type="SAM" id="MobiDB-lite"/>
    </source>
</evidence>
<dbReference type="Proteomes" id="UP000828236">
    <property type="component" value="Unassembled WGS sequence"/>
</dbReference>
<name>A0A922L8P6_DERFA</name>
<comment type="caution">
    <text evidence="3">The sequence shown here is derived from an EMBL/GenBank/DDBJ whole genome shotgun (WGS) entry which is preliminary data.</text>
</comment>
<dbReference type="Proteomes" id="UP000790347">
    <property type="component" value="Unassembled WGS sequence"/>
</dbReference>
<dbReference type="EMBL" id="SDOV01000005">
    <property type="protein sequence ID" value="KAH7641053.1"/>
    <property type="molecule type" value="Genomic_DNA"/>
</dbReference>
<dbReference type="PANTHER" id="PTHR12757">
    <property type="entry name" value="TUMOR NECROSIS FACTOR INDUCED PROTEIN"/>
    <property type="match status" value="1"/>
</dbReference>
<feature type="compositionally biased region" description="Polar residues" evidence="1">
    <location>
        <begin position="1"/>
        <end position="12"/>
    </location>
</feature>
<evidence type="ECO:0000313" key="3">
    <source>
        <dbReference type="EMBL" id="KAH9526719.1"/>
    </source>
</evidence>
<accession>A0A922L8P6</accession>
<feature type="region of interest" description="Disordered" evidence="1">
    <location>
        <begin position="1"/>
        <end position="29"/>
    </location>
</feature>
<reference evidence="2" key="3">
    <citation type="journal article" date="2021" name="World Allergy Organ. J.">
        <title>Chromosome-level assembly of Dermatophagoides farinae genome and transcriptome reveals two novel allergens Der f 37 and Der f 39.</title>
        <authorList>
            <person name="Chen J."/>
            <person name="Cai Z."/>
            <person name="Fan D."/>
            <person name="Hu J."/>
            <person name="Hou Y."/>
            <person name="He Y."/>
            <person name="Zhang Z."/>
            <person name="Zhao Z."/>
            <person name="Gao P."/>
            <person name="Hu W."/>
            <person name="Sun J."/>
            <person name="Li J."/>
            <person name="Ji K."/>
        </authorList>
    </citation>
    <scope>NUCLEOTIDE SEQUENCE</scope>
    <source>
        <strain evidence="2">JKM2019</strain>
    </source>
</reference>
<dbReference type="Gene3D" id="1.20.1440.160">
    <property type="entry name" value="Tumor necrosis factor alpha-induced protein 8-like"/>
    <property type="match status" value="1"/>
</dbReference>
<dbReference type="Pfam" id="PF05527">
    <property type="entry name" value="TNFAIP8"/>
    <property type="match status" value="1"/>
</dbReference>
<evidence type="ECO:0000313" key="2">
    <source>
        <dbReference type="EMBL" id="KAH7641053.1"/>
    </source>
</evidence>
<proteinExistence type="predicted"/>